<evidence type="ECO:0008006" key="3">
    <source>
        <dbReference type="Google" id="ProtNLM"/>
    </source>
</evidence>
<accession>J1HLP3</accession>
<evidence type="ECO:0000313" key="2">
    <source>
        <dbReference type="Proteomes" id="UP000002941"/>
    </source>
</evidence>
<dbReference type="PATRIC" id="fig|1125718.3.peg.863"/>
<keyword evidence="2" id="KW-1185">Reference proteome</keyword>
<protein>
    <recommendedName>
        <fullName evidence="3">ADP-ribosylglycohydrolase</fullName>
    </recommendedName>
</protein>
<name>J1HLP3_9ACTO</name>
<reference evidence="1 2" key="1">
    <citation type="submission" date="2012-05" db="EMBL/GenBank/DDBJ databases">
        <authorList>
            <person name="Harkins D.M."/>
            <person name="Madupu R."/>
            <person name="Durkin A.S."/>
            <person name="Torralba M."/>
            <person name="Methe B."/>
            <person name="Sutton G.G."/>
            <person name="Nelson K.E."/>
        </authorList>
    </citation>
    <scope>NUCLEOTIDE SEQUENCE [LARGE SCALE GENOMIC DNA]</scope>
    <source>
        <strain evidence="1 2">F0489</strain>
    </source>
</reference>
<dbReference type="EMBL" id="AKFT01000058">
    <property type="protein sequence ID" value="EJF46488.1"/>
    <property type="molecule type" value="Genomic_DNA"/>
</dbReference>
<evidence type="ECO:0000313" key="1">
    <source>
        <dbReference type="EMBL" id="EJF46488.1"/>
    </source>
</evidence>
<sequence length="208" mass="22093">MIPVDDSLIGHPLFWMPQRLLGRFELVSSDGTTQQEGQDVWVARVLLEAIAAGWYERSTGKWIDVLSEADREPDHVRSWMTGILEDPVLDTLEAPVSADAQWAIEAAQGLVGHLRSASDALAAAEIAAAVRSGDPETVRSGALAAGVIGVVDGAGCHPFGGWERLASAPDDTELVASALDRLDELREAGEESLEQLAQVFLGPGGIDS</sequence>
<dbReference type="AlphaFoldDB" id="J1HLP3"/>
<gene>
    <name evidence="1" type="ORF">HMPREF1318_1691</name>
</gene>
<comment type="caution">
    <text evidence="1">The sequence shown here is derived from an EMBL/GenBank/DDBJ whole genome shotgun (WGS) entry which is preliminary data.</text>
</comment>
<proteinExistence type="predicted"/>
<organism evidence="1 2">
    <name type="scientific">Actinomyces massiliensis F0489</name>
    <dbReference type="NCBI Taxonomy" id="1125718"/>
    <lineage>
        <taxon>Bacteria</taxon>
        <taxon>Bacillati</taxon>
        <taxon>Actinomycetota</taxon>
        <taxon>Actinomycetes</taxon>
        <taxon>Actinomycetales</taxon>
        <taxon>Actinomycetaceae</taxon>
        <taxon>Actinomyces</taxon>
    </lineage>
</organism>
<dbReference type="Proteomes" id="UP000002941">
    <property type="component" value="Unassembled WGS sequence"/>
</dbReference>